<keyword evidence="2" id="KW-0812">Transmembrane</keyword>
<dbReference type="Proteomes" id="UP000230750">
    <property type="component" value="Unassembled WGS sequence"/>
</dbReference>
<dbReference type="Pfam" id="PF03407">
    <property type="entry name" value="Nucleotid_trans"/>
    <property type="match status" value="1"/>
</dbReference>
<dbReference type="OrthoDB" id="1712432at2759"/>
<dbReference type="PANTHER" id="PTHR47032">
    <property type="entry name" value="UDP-D-XYLOSE:L-FUCOSE ALPHA-1,3-D-XYLOSYLTRANSFERASE-RELATED"/>
    <property type="match status" value="1"/>
</dbReference>
<dbReference type="InterPro" id="IPR029044">
    <property type="entry name" value="Nucleotide-diphossugar_trans"/>
</dbReference>
<protein>
    <recommendedName>
        <fullName evidence="3">Nucleotide-diphospho-sugar transferase domain-containing protein</fullName>
    </recommendedName>
</protein>
<keyword evidence="2" id="KW-1133">Transmembrane helix</keyword>
<dbReference type="InterPro" id="IPR052636">
    <property type="entry name" value="UDP-D-xylose:L-fucose_XylT"/>
</dbReference>
<comment type="caution">
    <text evidence="4">The sequence shown here is derived from an EMBL/GenBank/DDBJ whole genome shotgun (WGS) entry which is preliminary data.</text>
</comment>
<comment type="similarity">
    <text evidence="1">Belongs to the glycosyltransferase 77 family.</text>
</comment>
<dbReference type="SUPFAM" id="SSF53448">
    <property type="entry name" value="Nucleotide-diphospho-sugar transferases"/>
    <property type="match status" value="1"/>
</dbReference>
<dbReference type="GO" id="GO:0005794">
    <property type="term" value="C:Golgi apparatus"/>
    <property type="evidence" value="ECO:0007669"/>
    <property type="project" value="TreeGrafter"/>
</dbReference>
<evidence type="ECO:0000259" key="3">
    <source>
        <dbReference type="Pfam" id="PF03407"/>
    </source>
</evidence>
<reference evidence="4 5" key="1">
    <citation type="journal article" date="2017" name="PLoS Biol.">
        <title>The sea cucumber genome provides insights into morphological evolution and visceral regeneration.</title>
        <authorList>
            <person name="Zhang X."/>
            <person name="Sun L."/>
            <person name="Yuan J."/>
            <person name="Sun Y."/>
            <person name="Gao Y."/>
            <person name="Zhang L."/>
            <person name="Li S."/>
            <person name="Dai H."/>
            <person name="Hamel J.F."/>
            <person name="Liu C."/>
            <person name="Yu Y."/>
            <person name="Liu S."/>
            <person name="Lin W."/>
            <person name="Guo K."/>
            <person name="Jin S."/>
            <person name="Xu P."/>
            <person name="Storey K.B."/>
            <person name="Huan P."/>
            <person name="Zhang T."/>
            <person name="Zhou Y."/>
            <person name="Zhang J."/>
            <person name="Lin C."/>
            <person name="Li X."/>
            <person name="Xing L."/>
            <person name="Huo D."/>
            <person name="Sun M."/>
            <person name="Wang L."/>
            <person name="Mercier A."/>
            <person name="Li F."/>
            <person name="Yang H."/>
            <person name="Xiang J."/>
        </authorList>
    </citation>
    <scope>NUCLEOTIDE SEQUENCE [LARGE SCALE GENOMIC DNA]</scope>
    <source>
        <strain evidence="4">Shaxun</strain>
        <tissue evidence="4">Muscle</tissue>
    </source>
</reference>
<feature type="domain" description="Nucleotide-diphospho-sugar transferase" evidence="3">
    <location>
        <begin position="101"/>
        <end position="300"/>
    </location>
</feature>
<keyword evidence="2" id="KW-0472">Membrane</keyword>
<dbReference type="InterPro" id="IPR005069">
    <property type="entry name" value="Nucl-diP-sugar_transferase"/>
</dbReference>
<organism evidence="4 5">
    <name type="scientific">Stichopus japonicus</name>
    <name type="common">Sea cucumber</name>
    <dbReference type="NCBI Taxonomy" id="307972"/>
    <lineage>
        <taxon>Eukaryota</taxon>
        <taxon>Metazoa</taxon>
        <taxon>Echinodermata</taxon>
        <taxon>Eleutherozoa</taxon>
        <taxon>Echinozoa</taxon>
        <taxon>Holothuroidea</taxon>
        <taxon>Aspidochirotacea</taxon>
        <taxon>Aspidochirotida</taxon>
        <taxon>Stichopodidae</taxon>
        <taxon>Apostichopus</taxon>
    </lineage>
</organism>
<feature type="transmembrane region" description="Helical" evidence="2">
    <location>
        <begin position="7"/>
        <end position="28"/>
    </location>
</feature>
<dbReference type="PANTHER" id="PTHR47032:SF1">
    <property type="entry name" value="UDP-D-XYLOSE:L-FUCOSE ALPHA-1,3-D-XYLOSYLTRANSFERASE-RELATED"/>
    <property type="match status" value="1"/>
</dbReference>
<gene>
    <name evidence="4" type="ORF">BSL78_07848</name>
</gene>
<keyword evidence="5" id="KW-1185">Reference proteome</keyword>
<dbReference type="AlphaFoldDB" id="A0A2G8L4T4"/>
<evidence type="ECO:0000313" key="4">
    <source>
        <dbReference type="EMBL" id="PIK55252.1"/>
    </source>
</evidence>
<name>A0A2G8L4T4_STIJA</name>
<dbReference type="EMBL" id="MRZV01000222">
    <property type="protein sequence ID" value="PIK55252.1"/>
    <property type="molecule type" value="Genomic_DNA"/>
</dbReference>
<evidence type="ECO:0000256" key="2">
    <source>
        <dbReference type="SAM" id="Phobius"/>
    </source>
</evidence>
<sequence>MAARCLGTVTFTCFLIICLELLVILFMWSPPAAWLLVPNQQESSATSTLKTTLEGDNQTFPTVKDMLEHLHDSPLMVTCVNYGFVELLYNLLFSIQRLKIQPNILVICEDKMSFIELSKGRQNLNLEFKIALTFLEESTTKSTRYTSDSYIQLVQKRVYYIELLLRHNIDVLYIDSDIVLLEDPFKFMNGKEDLFIQSETPRKSVVCTGFFYIKANNRTCRLISAWRRALPRDKRGNQRVFNEVLNRFKRQIKVNILPTDRFFSGKIFAASNEPWSKRSPKPVEIHANFMTGSVKKTQTMKNLGLWFIPPSNNSNIL</sequence>
<evidence type="ECO:0000256" key="1">
    <source>
        <dbReference type="ARBA" id="ARBA00007033"/>
    </source>
</evidence>
<proteinExistence type="inferred from homology"/>
<dbReference type="GO" id="GO:0016757">
    <property type="term" value="F:glycosyltransferase activity"/>
    <property type="evidence" value="ECO:0007669"/>
    <property type="project" value="TreeGrafter"/>
</dbReference>
<accession>A0A2G8L4T4</accession>
<dbReference type="Gene3D" id="3.90.550.10">
    <property type="entry name" value="Spore Coat Polysaccharide Biosynthesis Protein SpsA, Chain A"/>
    <property type="match status" value="1"/>
</dbReference>
<dbReference type="STRING" id="307972.A0A2G8L4T4"/>
<evidence type="ECO:0000313" key="5">
    <source>
        <dbReference type="Proteomes" id="UP000230750"/>
    </source>
</evidence>